<protein>
    <recommendedName>
        <fullName evidence="4">Alpha/beta hydrolase</fullName>
    </recommendedName>
</protein>
<accession>A0ABZ0V9K9</accession>
<dbReference type="Proteomes" id="UP001324533">
    <property type="component" value="Chromosome"/>
</dbReference>
<sequence length="465" mass="47288">MLVSDGLEIRGGGAVSVDTESLREAAGRFDRMVDDLDVLQRRFGAARAELADERRYGWAAAGAATVFAHGLDGAIVQAVQIAGDLRHAAAVYELVELDAEHSALSARGDDAGLAALELRRAELLRLFPGADGEAFIARFDRAVMWPSFLVRQATETGTDLGGIISELGAVIGGVALGGATLGTAAVFGIGGWGRLAHDARLSGEPAAVALRSMAAPPRTTAPPDLASAAARVPGAGDARVRVEKYTMPDGTEQFAVYIAGTQSLGVGGGDPWDAQSNVELYTGNRSASYEATLAALEAAGAKPGDTVHAFGHSQGAMIAAHLALEGPYDMATVVSFGSPVEADVGDDTLAVAIRHSDDPVAMLAGGGHETAVGAPGSFTAEREAHAESGLVDAAVPAHTMRSYAESAALVDASGDPRVAAVHEVFAGLGQAESVAVTEYAASRPQAPVPAAPAERVSPRGGADAG</sequence>
<keyword evidence="3" id="KW-1185">Reference proteome</keyword>
<name>A0ABZ0V9K9_9MICO</name>
<reference evidence="2 3" key="1">
    <citation type="submission" date="2023-06" db="EMBL/GenBank/DDBJ databases">
        <title>Rock-solubilizing bacteria, Microbacterium invictum, promotes re-establishment of vegetation in rocky wasteland by accelerating rock bio-weathering and reshaping soil bacterial community.</title>
        <authorList>
            <person name="Liu C."/>
        </authorList>
    </citation>
    <scope>NUCLEOTIDE SEQUENCE [LARGE SCALE GENOMIC DNA]</scope>
    <source>
        <strain evidence="2 3">X-18</strain>
    </source>
</reference>
<dbReference type="InterPro" id="IPR029058">
    <property type="entry name" value="AB_hydrolase_fold"/>
</dbReference>
<dbReference type="RefSeq" id="WP_322410445.1">
    <property type="nucleotide sequence ID" value="NZ_CP139779.1"/>
</dbReference>
<evidence type="ECO:0000313" key="3">
    <source>
        <dbReference type="Proteomes" id="UP001324533"/>
    </source>
</evidence>
<organism evidence="2 3">
    <name type="scientific">Microbacterium invictum</name>
    <dbReference type="NCBI Taxonomy" id="515415"/>
    <lineage>
        <taxon>Bacteria</taxon>
        <taxon>Bacillati</taxon>
        <taxon>Actinomycetota</taxon>
        <taxon>Actinomycetes</taxon>
        <taxon>Micrococcales</taxon>
        <taxon>Microbacteriaceae</taxon>
        <taxon>Microbacterium</taxon>
    </lineage>
</organism>
<evidence type="ECO:0000313" key="2">
    <source>
        <dbReference type="EMBL" id="WQB70298.1"/>
    </source>
</evidence>
<feature type="region of interest" description="Disordered" evidence="1">
    <location>
        <begin position="440"/>
        <end position="465"/>
    </location>
</feature>
<proteinExistence type="predicted"/>
<gene>
    <name evidence="2" type="ORF">T9R20_16625</name>
</gene>
<evidence type="ECO:0000256" key="1">
    <source>
        <dbReference type="SAM" id="MobiDB-lite"/>
    </source>
</evidence>
<evidence type="ECO:0008006" key="4">
    <source>
        <dbReference type="Google" id="ProtNLM"/>
    </source>
</evidence>
<dbReference type="SUPFAM" id="SSF53474">
    <property type="entry name" value="alpha/beta-Hydrolases"/>
    <property type="match status" value="1"/>
</dbReference>
<dbReference type="Gene3D" id="3.40.50.1820">
    <property type="entry name" value="alpha/beta hydrolase"/>
    <property type="match status" value="1"/>
</dbReference>
<dbReference type="EMBL" id="CP139779">
    <property type="protein sequence ID" value="WQB70298.1"/>
    <property type="molecule type" value="Genomic_DNA"/>
</dbReference>